<sequence length="426" mass="48745">MLKEPKYGVTFVYDGTEDPLIPPTMGEPRRDHAKKGDQAVGSHNEIVTELAGRACYDSLGKGRSSEDYHQHIRDVNHNSVWGHSYHHFVIIGGLGNDFVQHLINEPGIVITTDKANLAHFITLNIRALVQQVARLEYLKNKDRVSIMTTTIIKNMARQAARVDPQLIAWIPGCSEEFTESDGGGFVKRLELTAIQAVCYAAKVRLGGTWTIGKVMEDPERKEFLAHGYTVWYLEGFSRGWSHEHVRHTKEIGISQRSTRYVDESDSDWAWHPLIRQFLEDPNANEEERTKLLNDLKDAEEICRDVYEEGVPLLQKYVKNRQPDIDKTTARKQARGAMRGVLGNALPTSMMWSVSLSELLFHYMPQRHSRYADAEIRVFANMLGEHLQERYPAIFSHLEKQESPDGLADEWTGWNEPLSHNNPYPEW</sequence>
<dbReference type="Gene3D" id="6.10.140.450">
    <property type="match status" value="1"/>
</dbReference>
<dbReference type="GO" id="GO:0006231">
    <property type="term" value="P:dTMP biosynthetic process"/>
    <property type="evidence" value="ECO:0007669"/>
    <property type="project" value="InterPro"/>
</dbReference>
<protein>
    <submittedName>
        <fullName evidence="2">Uncharacterized protein</fullName>
    </submittedName>
</protein>
<proteinExistence type="predicted"/>
<dbReference type="GO" id="GO:0050660">
    <property type="term" value="F:flavin adenine dinucleotide binding"/>
    <property type="evidence" value="ECO:0007669"/>
    <property type="project" value="InterPro"/>
</dbReference>
<evidence type="ECO:0000256" key="1">
    <source>
        <dbReference type="SAM" id="MobiDB-lite"/>
    </source>
</evidence>
<dbReference type="CDD" id="cd20175">
    <property type="entry name" value="ThyX"/>
    <property type="match status" value="1"/>
</dbReference>
<dbReference type="EMBL" id="LAZR01000432">
    <property type="protein sequence ID" value="KKN69125.1"/>
    <property type="molecule type" value="Genomic_DNA"/>
</dbReference>
<dbReference type="InterPro" id="IPR003669">
    <property type="entry name" value="Thymidylate_synthase_ThyX"/>
</dbReference>
<organism evidence="2">
    <name type="scientific">marine sediment metagenome</name>
    <dbReference type="NCBI Taxonomy" id="412755"/>
    <lineage>
        <taxon>unclassified sequences</taxon>
        <taxon>metagenomes</taxon>
        <taxon>ecological metagenomes</taxon>
    </lineage>
</organism>
<dbReference type="GO" id="GO:0050797">
    <property type="term" value="F:thymidylate synthase (FAD) activity"/>
    <property type="evidence" value="ECO:0007669"/>
    <property type="project" value="InterPro"/>
</dbReference>
<gene>
    <name evidence="2" type="ORF">LCGC14_0444140</name>
</gene>
<feature type="compositionally biased region" description="Basic and acidic residues" evidence="1">
    <location>
        <begin position="27"/>
        <end position="37"/>
    </location>
</feature>
<feature type="region of interest" description="Disordered" evidence="1">
    <location>
        <begin position="18"/>
        <end position="40"/>
    </location>
</feature>
<dbReference type="PROSITE" id="PS51331">
    <property type="entry name" value="THYX"/>
    <property type="match status" value="1"/>
</dbReference>
<dbReference type="Gene3D" id="3.30.1360.170">
    <property type="match status" value="1"/>
</dbReference>
<name>A0A0F9SJJ3_9ZZZZ</name>
<accession>A0A0F9SJJ3</accession>
<comment type="caution">
    <text evidence="2">The sequence shown here is derived from an EMBL/GenBank/DDBJ whole genome shotgun (WGS) entry which is preliminary data.</text>
</comment>
<dbReference type="AlphaFoldDB" id="A0A0F9SJJ3"/>
<dbReference type="SUPFAM" id="SSF69796">
    <property type="entry name" value="Thymidylate synthase-complementing protein Thy1"/>
    <property type="match status" value="1"/>
</dbReference>
<dbReference type="Pfam" id="PF02511">
    <property type="entry name" value="Thy1"/>
    <property type="match status" value="1"/>
</dbReference>
<dbReference type="InterPro" id="IPR036098">
    <property type="entry name" value="Thymidylate_synthase_ThyX_sf"/>
</dbReference>
<evidence type="ECO:0000313" key="2">
    <source>
        <dbReference type="EMBL" id="KKN69125.1"/>
    </source>
</evidence>
<reference evidence="2" key="1">
    <citation type="journal article" date="2015" name="Nature">
        <title>Complex archaea that bridge the gap between prokaryotes and eukaryotes.</title>
        <authorList>
            <person name="Spang A."/>
            <person name="Saw J.H."/>
            <person name="Jorgensen S.L."/>
            <person name="Zaremba-Niedzwiedzka K."/>
            <person name="Martijn J."/>
            <person name="Lind A.E."/>
            <person name="van Eijk R."/>
            <person name="Schleper C."/>
            <person name="Guy L."/>
            <person name="Ettema T.J."/>
        </authorList>
    </citation>
    <scope>NUCLEOTIDE SEQUENCE</scope>
</reference>